<dbReference type="GO" id="GO:0003677">
    <property type="term" value="F:DNA binding"/>
    <property type="evidence" value="ECO:0007669"/>
    <property type="project" value="InterPro"/>
</dbReference>
<evidence type="ECO:0000313" key="2">
    <source>
        <dbReference type="EMBL" id="CAB4164365.1"/>
    </source>
</evidence>
<feature type="region of interest" description="Disordered" evidence="1">
    <location>
        <begin position="75"/>
        <end position="94"/>
    </location>
</feature>
<name>A0A6J5P5G3_9CAUD</name>
<dbReference type="SUPFAM" id="SSF47413">
    <property type="entry name" value="lambda repressor-like DNA-binding domains"/>
    <property type="match status" value="1"/>
</dbReference>
<gene>
    <name evidence="2" type="ORF">UFOVP816_24</name>
</gene>
<accession>A0A6J5P5G3</accession>
<evidence type="ECO:0008006" key="3">
    <source>
        <dbReference type="Google" id="ProtNLM"/>
    </source>
</evidence>
<organism evidence="2">
    <name type="scientific">uncultured Caudovirales phage</name>
    <dbReference type="NCBI Taxonomy" id="2100421"/>
    <lineage>
        <taxon>Viruses</taxon>
        <taxon>Duplodnaviria</taxon>
        <taxon>Heunggongvirae</taxon>
        <taxon>Uroviricota</taxon>
        <taxon>Caudoviricetes</taxon>
        <taxon>Peduoviridae</taxon>
        <taxon>Maltschvirus</taxon>
        <taxon>Maltschvirus maltsch</taxon>
    </lineage>
</organism>
<sequence length="94" mass="10883">MIPLRDWIWHQQQNNREFSEKKFASQLGISSPYFSAIKNNRVAMSMQLAFSIQEATNNAVQAIDLMKDNLATIPRMRGKRGRRSKVKNENNNDS</sequence>
<dbReference type="InterPro" id="IPR010982">
    <property type="entry name" value="Lambda_DNA-bd_dom_sf"/>
</dbReference>
<dbReference type="Gene3D" id="1.10.260.40">
    <property type="entry name" value="lambda repressor-like DNA-binding domains"/>
    <property type="match status" value="1"/>
</dbReference>
<protein>
    <recommendedName>
        <fullName evidence="3">HTH_XRE domain containing protein</fullName>
    </recommendedName>
</protein>
<reference evidence="2" key="1">
    <citation type="submission" date="2020-04" db="EMBL/GenBank/DDBJ databases">
        <authorList>
            <person name="Chiriac C."/>
            <person name="Salcher M."/>
            <person name="Ghai R."/>
            <person name="Kavagutti S V."/>
        </authorList>
    </citation>
    <scope>NUCLEOTIDE SEQUENCE</scope>
</reference>
<proteinExistence type="predicted"/>
<evidence type="ECO:0000256" key="1">
    <source>
        <dbReference type="SAM" id="MobiDB-lite"/>
    </source>
</evidence>
<feature type="compositionally biased region" description="Basic residues" evidence="1">
    <location>
        <begin position="76"/>
        <end position="85"/>
    </location>
</feature>
<dbReference type="EMBL" id="LR796759">
    <property type="protein sequence ID" value="CAB4164365.1"/>
    <property type="molecule type" value="Genomic_DNA"/>
</dbReference>